<dbReference type="EMBL" id="WHUW01000024">
    <property type="protein sequence ID" value="KAF8435723.1"/>
    <property type="molecule type" value="Genomic_DNA"/>
</dbReference>
<evidence type="ECO:0000313" key="2">
    <source>
        <dbReference type="Proteomes" id="UP001194468"/>
    </source>
</evidence>
<comment type="caution">
    <text evidence="1">The sequence shown here is derived from an EMBL/GenBank/DDBJ whole genome shotgun (WGS) entry which is preliminary data.</text>
</comment>
<protein>
    <recommendedName>
        <fullName evidence="3">SWIM-type domain-containing protein</fullName>
    </recommendedName>
</protein>
<sequence>MSRTFERRNAVPEAVLRQRSPYHRADASRRESDVTSLTSTVVVNSDNEGITPPDGLRITTAFQETDPILRNAAFQGYLAYNPQECECTENLAWSMPCNHIKAASPTSPSRDKSAWRNRLTRLGQMMRSPTA</sequence>
<dbReference type="Proteomes" id="UP001194468">
    <property type="component" value="Unassembled WGS sequence"/>
</dbReference>
<name>A0AAD4BN84_BOLED</name>
<accession>A0AAD4BN84</accession>
<organism evidence="1 2">
    <name type="scientific">Boletus edulis BED1</name>
    <dbReference type="NCBI Taxonomy" id="1328754"/>
    <lineage>
        <taxon>Eukaryota</taxon>
        <taxon>Fungi</taxon>
        <taxon>Dikarya</taxon>
        <taxon>Basidiomycota</taxon>
        <taxon>Agaricomycotina</taxon>
        <taxon>Agaricomycetes</taxon>
        <taxon>Agaricomycetidae</taxon>
        <taxon>Boletales</taxon>
        <taxon>Boletineae</taxon>
        <taxon>Boletaceae</taxon>
        <taxon>Boletoideae</taxon>
        <taxon>Boletus</taxon>
    </lineage>
</organism>
<reference evidence="1" key="1">
    <citation type="submission" date="2019-10" db="EMBL/GenBank/DDBJ databases">
        <authorList>
            <consortium name="DOE Joint Genome Institute"/>
            <person name="Kuo A."/>
            <person name="Miyauchi S."/>
            <person name="Kiss E."/>
            <person name="Drula E."/>
            <person name="Kohler A."/>
            <person name="Sanchez-Garcia M."/>
            <person name="Andreopoulos B."/>
            <person name="Barry K.W."/>
            <person name="Bonito G."/>
            <person name="Buee M."/>
            <person name="Carver A."/>
            <person name="Chen C."/>
            <person name="Cichocki N."/>
            <person name="Clum A."/>
            <person name="Culley D."/>
            <person name="Crous P.W."/>
            <person name="Fauchery L."/>
            <person name="Girlanda M."/>
            <person name="Hayes R."/>
            <person name="Keri Z."/>
            <person name="LaButti K."/>
            <person name="Lipzen A."/>
            <person name="Lombard V."/>
            <person name="Magnuson J."/>
            <person name="Maillard F."/>
            <person name="Morin E."/>
            <person name="Murat C."/>
            <person name="Nolan M."/>
            <person name="Ohm R."/>
            <person name="Pangilinan J."/>
            <person name="Pereira M."/>
            <person name="Perotto S."/>
            <person name="Peter M."/>
            <person name="Riley R."/>
            <person name="Sitrit Y."/>
            <person name="Stielow B."/>
            <person name="Szollosi G."/>
            <person name="Zifcakova L."/>
            <person name="Stursova M."/>
            <person name="Spatafora J.W."/>
            <person name="Tedersoo L."/>
            <person name="Vaario L.-M."/>
            <person name="Yamada A."/>
            <person name="Yan M."/>
            <person name="Wang P."/>
            <person name="Xu J."/>
            <person name="Bruns T."/>
            <person name="Baldrian P."/>
            <person name="Vilgalys R."/>
            <person name="Henrissat B."/>
            <person name="Grigoriev I.V."/>
            <person name="Hibbett D."/>
            <person name="Nagy L.G."/>
            <person name="Martin F.M."/>
        </authorList>
    </citation>
    <scope>NUCLEOTIDE SEQUENCE</scope>
    <source>
        <strain evidence="1">BED1</strain>
    </source>
</reference>
<dbReference type="AlphaFoldDB" id="A0AAD4BN84"/>
<evidence type="ECO:0008006" key="3">
    <source>
        <dbReference type="Google" id="ProtNLM"/>
    </source>
</evidence>
<keyword evidence="2" id="KW-1185">Reference proteome</keyword>
<gene>
    <name evidence="1" type="ORF">L210DRAFT_3648402</name>
</gene>
<evidence type="ECO:0000313" key="1">
    <source>
        <dbReference type="EMBL" id="KAF8435723.1"/>
    </source>
</evidence>
<reference evidence="1" key="2">
    <citation type="journal article" date="2020" name="Nat. Commun.">
        <title>Large-scale genome sequencing of mycorrhizal fungi provides insights into the early evolution of symbiotic traits.</title>
        <authorList>
            <person name="Miyauchi S."/>
            <person name="Kiss E."/>
            <person name="Kuo A."/>
            <person name="Drula E."/>
            <person name="Kohler A."/>
            <person name="Sanchez-Garcia M."/>
            <person name="Morin E."/>
            <person name="Andreopoulos B."/>
            <person name="Barry K.W."/>
            <person name="Bonito G."/>
            <person name="Buee M."/>
            <person name="Carver A."/>
            <person name="Chen C."/>
            <person name="Cichocki N."/>
            <person name="Clum A."/>
            <person name="Culley D."/>
            <person name="Crous P.W."/>
            <person name="Fauchery L."/>
            <person name="Girlanda M."/>
            <person name="Hayes R.D."/>
            <person name="Keri Z."/>
            <person name="LaButti K."/>
            <person name="Lipzen A."/>
            <person name="Lombard V."/>
            <person name="Magnuson J."/>
            <person name="Maillard F."/>
            <person name="Murat C."/>
            <person name="Nolan M."/>
            <person name="Ohm R.A."/>
            <person name="Pangilinan J."/>
            <person name="Pereira M.F."/>
            <person name="Perotto S."/>
            <person name="Peter M."/>
            <person name="Pfister S."/>
            <person name="Riley R."/>
            <person name="Sitrit Y."/>
            <person name="Stielow J.B."/>
            <person name="Szollosi G."/>
            <person name="Zifcakova L."/>
            <person name="Stursova M."/>
            <person name="Spatafora J.W."/>
            <person name="Tedersoo L."/>
            <person name="Vaario L.M."/>
            <person name="Yamada A."/>
            <person name="Yan M."/>
            <person name="Wang P."/>
            <person name="Xu J."/>
            <person name="Bruns T."/>
            <person name="Baldrian P."/>
            <person name="Vilgalys R."/>
            <person name="Dunand C."/>
            <person name="Henrissat B."/>
            <person name="Grigoriev I.V."/>
            <person name="Hibbett D."/>
            <person name="Nagy L.G."/>
            <person name="Martin F.M."/>
        </authorList>
    </citation>
    <scope>NUCLEOTIDE SEQUENCE</scope>
    <source>
        <strain evidence="1">BED1</strain>
    </source>
</reference>
<proteinExistence type="predicted"/>